<dbReference type="InterPro" id="IPR036612">
    <property type="entry name" value="KH_dom_type_1_sf"/>
</dbReference>
<dbReference type="SUPFAM" id="SSF54791">
    <property type="entry name" value="Eukaryotic type KH-domain (KH-domain type I)"/>
    <property type="match status" value="1"/>
</dbReference>
<dbReference type="Proteomes" id="UP000192223">
    <property type="component" value="Unplaced"/>
</dbReference>
<dbReference type="InterPro" id="IPR019510">
    <property type="entry name" value="AKAP7-like_phosphoesterase"/>
</dbReference>
<protein>
    <submittedName>
        <fullName evidence="3">Activating signal cointegrator 1 complex subunit 1-like isoform X1</fullName>
    </submittedName>
</protein>
<dbReference type="Gene3D" id="3.90.1140.10">
    <property type="entry name" value="Cyclic phosphodiesterase"/>
    <property type="match status" value="1"/>
</dbReference>
<evidence type="ECO:0000313" key="2">
    <source>
        <dbReference type="Proteomes" id="UP000192223"/>
    </source>
</evidence>
<sequence>MYSTKPLRMWIDGKIFELKNYKKLTIIETLKNVLLKEDITEEHCSIFEITTEENGHFSTTFRLPTMYYINLHQQIGSNIKLLEIETKTTILIPKHGQKGKIKISSPETEGIATARHFIHSVLGTIREKHPAMQFISIPLRNSEISENFENFKNEILNNGAIEGIHESIFQDVKKLHLTVVVFALMDEHEKLEAVKALDDYKDQVLDPMVAEMGPLKIKLAGIDCMNNNLEKVNILYANAQVVDANEKKCLQKIANGISDHFHSRGLVRQYQENVKLHVTLMNTKYRQESSNPSTPKKKGRWYFRKQTFDARQIMEKYKDYYFGICDFDSIHLSLISSKGDDGFYKPLSIITV</sequence>
<reference evidence="3" key="1">
    <citation type="submission" date="2025-08" db="UniProtKB">
        <authorList>
            <consortium name="RefSeq"/>
        </authorList>
    </citation>
    <scope>IDENTIFICATION</scope>
    <source>
        <tissue evidence="3">Entire body</tissue>
    </source>
</reference>
<dbReference type="OrthoDB" id="277832at2759"/>
<dbReference type="GO" id="GO:0006355">
    <property type="term" value="P:regulation of DNA-templated transcription"/>
    <property type="evidence" value="ECO:0007669"/>
    <property type="project" value="TreeGrafter"/>
</dbReference>
<keyword evidence="2" id="KW-1185">Reference proteome</keyword>
<organism evidence="2 3">
    <name type="scientific">Agrilus planipennis</name>
    <name type="common">Emerald ash borer</name>
    <name type="synonym">Agrilus marcopoli</name>
    <dbReference type="NCBI Taxonomy" id="224129"/>
    <lineage>
        <taxon>Eukaryota</taxon>
        <taxon>Metazoa</taxon>
        <taxon>Ecdysozoa</taxon>
        <taxon>Arthropoda</taxon>
        <taxon>Hexapoda</taxon>
        <taxon>Insecta</taxon>
        <taxon>Pterygota</taxon>
        <taxon>Neoptera</taxon>
        <taxon>Endopterygota</taxon>
        <taxon>Coleoptera</taxon>
        <taxon>Polyphaga</taxon>
        <taxon>Elateriformia</taxon>
        <taxon>Buprestoidea</taxon>
        <taxon>Buprestidae</taxon>
        <taxon>Agrilinae</taxon>
        <taxon>Agrilus</taxon>
    </lineage>
</organism>
<dbReference type="GO" id="GO:0005634">
    <property type="term" value="C:nucleus"/>
    <property type="evidence" value="ECO:0007669"/>
    <property type="project" value="TreeGrafter"/>
</dbReference>
<dbReference type="GO" id="GO:0006307">
    <property type="term" value="P:DNA alkylation repair"/>
    <property type="evidence" value="ECO:0007669"/>
    <property type="project" value="InterPro"/>
</dbReference>
<dbReference type="GO" id="GO:0003723">
    <property type="term" value="F:RNA binding"/>
    <property type="evidence" value="ECO:0007669"/>
    <property type="project" value="InterPro"/>
</dbReference>
<dbReference type="PANTHER" id="PTHR13360">
    <property type="entry name" value="ACTIVATING SIGNAL COINTEGRATOR 1 COMPLEX SUBUNIT 1"/>
    <property type="match status" value="1"/>
</dbReference>
<name>A0A1W4X3X2_AGRPL</name>
<feature type="domain" description="A-kinase anchor protein 7-like phosphoesterase" evidence="1">
    <location>
        <begin position="134"/>
        <end position="350"/>
    </location>
</feature>
<dbReference type="KEGG" id="apln:108740795"/>
<dbReference type="STRING" id="224129.A0A1W4X3X2"/>
<dbReference type="FunCoup" id="A0A1W4X3X2">
    <property type="interactions" value="1556"/>
</dbReference>
<dbReference type="Pfam" id="PF10469">
    <property type="entry name" value="AKAP7_NLS"/>
    <property type="match status" value="1"/>
</dbReference>
<evidence type="ECO:0000259" key="1">
    <source>
        <dbReference type="Pfam" id="PF10469"/>
    </source>
</evidence>
<dbReference type="AlphaFoldDB" id="A0A1W4X3X2"/>
<dbReference type="PIRSF" id="PIRSF027019">
    <property type="entry name" value="Euk_LigT"/>
    <property type="match status" value="1"/>
</dbReference>
<evidence type="ECO:0000313" key="3">
    <source>
        <dbReference type="RefSeq" id="XP_018330779.1"/>
    </source>
</evidence>
<dbReference type="InterPro" id="IPR009210">
    <property type="entry name" value="ASCC1"/>
</dbReference>
<dbReference type="InParanoid" id="A0A1W4X3X2"/>
<dbReference type="GeneID" id="108740795"/>
<proteinExistence type="predicted"/>
<dbReference type="PANTHER" id="PTHR13360:SF1">
    <property type="entry name" value="ACTIVATING SIGNAL COINTEGRATOR 1 COMPLEX SUBUNIT 1"/>
    <property type="match status" value="1"/>
</dbReference>
<dbReference type="RefSeq" id="XP_018330779.1">
    <property type="nucleotide sequence ID" value="XM_018475277.2"/>
</dbReference>
<gene>
    <name evidence="3" type="primary">LOC108740795</name>
</gene>
<accession>A0A1W4X3X2</accession>